<feature type="region of interest" description="Disordered" evidence="1">
    <location>
        <begin position="1133"/>
        <end position="1290"/>
    </location>
</feature>
<feature type="region of interest" description="Disordered" evidence="1">
    <location>
        <begin position="968"/>
        <end position="1119"/>
    </location>
</feature>
<dbReference type="OMA" id="VATHECS"/>
<feature type="compositionally biased region" description="Low complexity" evidence="1">
    <location>
        <begin position="698"/>
        <end position="709"/>
    </location>
</feature>
<feature type="compositionally biased region" description="Low complexity" evidence="1">
    <location>
        <begin position="1166"/>
        <end position="1207"/>
    </location>
</feature>
<feature type="compositionally biased region" description="Basic and acidic residues" evidence="1">
    <location>
        <begin position="1097"/>
        <end position="1108"/>
    </location>
</feature>
<evidence type="ECO:0000256" key="1">
    <source>
        <dbReference type="SAM" id="MobiDB-lite"/>
    </source>
</evidence>
<dbReference type="EMBL" id="BFEA01000112">
    <property type="protein sequence ID" value="GBG69292.1"/>
    <property type="molecule type" value="Genomic_DNA"/>
</dbReference>
<feature type="compositionally biased region" description="Basic and acidic residues" evidence="1">
    <location>
        <begin position="146"/>
        <end position="159"/>
    </location>
</feature>
<evidence type="ECO:0000313" key="2">
    <source>
        <dbReference type="EMBL" id="GBG69292.1"/>
    </source>
</evidence>
<feature type="compositionally biased region" description="Low complexity" evidence="1">
    <location>
        <begin position="1018"/>
        <end position="1031"/>
    </location>
</feature>
<feature type="compositionally biased region" description="Basic and acidic residues" evidence="1">
    <location>
        <begin position="1036"/>
        <end position="1052"/>
    </location>
</feature>
<feature type="region of interest" description="Disordered" evidence="1">
    <location>
        <begin position="644"/>
        <end position="665"/>
    </location>
</feature>
<keyword evidence="3" id="KW-1185">Reference proteome</keyword>
<dbReference type="PANTHER" id="PTHR33318">
    <property type="entry name" value="ASPARTYL/GLUTAMYL-TRNA(ASN/GLN) AMIDOTRANSFERASE SUBUNIT"/>
    <property type="match status" value="1"/>
</dbReference>
<dbReference type="GO" id="GO:0007142">
    <property type="term" value="P:male meiosis II"/>
    <property type="evidence" value="ECO:0007669"/>
    <property type="project" value="InterPro"/>
</dbReference>
<dbReference type="InterPro" id="IPR039300">
    <property type="entry name" value="JASON"/>
</dbReference>
<feature type="compositionally biased region" description="Low complexity" evidence="1">
    <location>
        <begin position="785"/>
        <end position="802"/>
    </location>
</feature>
<feature type="compositionally biased region" description="Polar residues" evidence="1">
    <location>
        <begin position="1"/>
        <end position="28"/>
    </location>
</feature>
<feature type="region of interest" description="Disordered" evidence="1">
    <location>
        <begin position="1"/>
        <end position="38"/>
    </location>
</feature>
<feature type="compositionally biased region" description="Basic and acidic residues" evidence="1">
    <location>
        <begin position="58"/>
        <end position="73"/>
    </location>
</feature>
<accession>A0A388KGX3</accession>
<dbReference type="OrthoDB" id="1932581at2759"/>
<feature type="compositionally biased region" description="Polar residues" evidence="1">
    <location>
        <begin position="1367"/>
        <end position="1383"/>
    </location>
</feature>
<feature type="region of interest" description="Disordered" evidence="1">
    <location>
        <begin position="516"/>
        <end position="564"/>
    </location>
</feature>
<feature type="compositionally biased region" description="Basic and acidic residues" evidence="1">
    <location>
        <begin position="713"/>
        <end position="724"/>
    </location>
</feature>
<feature type="region of interest" description="Disordered" evidence="1">
    <location>
        <begin position="58"/>
        <end position="321"/>
    </location>
</feature>
<comment type="caution">
    <text evidence="2">The sequence shown here is derived from an EMBL/GenBank/DDBJ whole genome shotgun (WGS) entry which is preliminary data.</text>
</comment>
<gene>
    <name evidence="2" type="ORF">CBR_g3991</name>
</gene>
<feature type="compositionally biased region" description="Polar residues" evidence="1">
    <location>
        <begin position="725"/>
        <end position="739"/>
    </location>
</feature>
<feature type="compositionally biased region" description="Low complexity" evidence="1">
    <location>
        <begin position="1133"/>
        <end position="1151"/>
    </location>
</feature>
<organism evidence="2 3">
    <name type="scientific">Chara braunii</name>
    <name type="common">Braun's stonewort</name>
    <dbReference type="NCBI Taxonomy" id="69332"/>
    <lineage>
        <taxon>Eukaryota</taxon>
        <taxon>Viridiplantae</taxon>
        <taxon>Streptophyta</taxon>
        <taxon>Charophyceae</taxon>
        <taxon>Charales</taxon>
        <taxon>Characeae</taxon>
        <taxon>Chara</taxon>
    </lineage>
</organism>
<name>A0A388KGX3_CHABU</name>
<dbReference type="Proteomes" id="UP000265515">
    <property type="component" value="Unassembled WGS sequence"/>
</dbReference>
<dbReference type="STRING" id="69332.A0A388KGX3"/>
<sequence length="1514" mass="160202">MASYSSHSTLTVRPGTSSISTCVSSNNPVRPVTKDGPDPWLHVDELAVEVEDLKKRLQEEEEEAQRLREEVDNLRTQGLLVTPEKDPPSTRLPEDLLPTPLKLDTATPTKKELEDKAFAGADEARRQEQMPHVSTPAPRTPSCGSGERRRPAPSSERKGSGCSPSLREERDKEKTPLLKLGGKMKRERGSAEKGSRQSRQSQSGGGHRATPSSGNRERLAATPPTVEKHVFNAEGESEDRSSSGSLALVRRKKGSKEGGGGGFSMQEDLHDLRTKSRAAIQDAQKGALAADAVQRKRASMNDKNRKASMASQGSLGGVEWDQLDPGMTGGGLAMELKKERKTVDDNGSDSLGIRPFADITNETSLMCWLQPGSASPSSIQTRSECAQDIRRSISSTPRPAEGPCDVGNQKATIQTSMRTSGSSADMLRNSGNMECVPGTTTPPQTGPGVARACNPGMYDFMRAAAARAARRQMELAAAQRDGQSRSGQVAMAAARLPDTIEKKTQEEPRMSVPAYFDGEERRGGGSLQLSPRSGGFSLAQITGPASPAPLSPVPRQSDWASPQGVKENLQSQELAEQILAAAQGNKERQVVVPAGCPLSREGETEQHCETETSSAWASYMAAFERHMTASMRSFSRWRMLQPLSNPDSCQGSIPEPCQEAGGGNHEACLDEKPGLIARLISGSGLGPGQNPGIPTTDQSLLRSSGQSSGHLESPGKHQKSDQQRATRTQQQLPATVNRSQGGGAGGGGGGGGGMPLAWSPPVRIPDSFEGSPRAKARRLLDRDQYQTQQQHSQNHGQDQNQNPNGNASQKKAVCLPPVPRFALQGGVSPSQNPYSPVTREHFTTVHARSRVGASGDGEGWYRPPSSSPEILSPCPRRPVSPRTRLMDAELVRATSGGRGRLEELINDACDQSLDSSPEHGICKGTEIKRQIEFSSTKDGGTQIEQSRGMDVVGTGSVRGEAKLMGAVGMDRQAASPTRRMSPRGRGEETSRAADEDEERGGGRVAVRLPANLTVDVNGSFGSGSLAGSTGSLMHSPSEDERPPCRWASHEETANPPEGGLSSERRAASSSPRNQNPNRGVHMEASSSLQQRSGQNRENGRGNNARDGEGDAGTGGSSNNRTLRVSRIAAVAAAAAASAAASAAATAAAIASEGVDEKEEHKCPFKSNQSRRSSTGSSAKARGPLGAAATGSATGLPPKSLSRSSSLPPRHHYFEAKLDGSMDEESGTLTASVAGVSTSQPGPHSRSLYGAKGSVGPGQRVRVSGSLKLQLGQSQSRAGMGAESVSGMAQATARERRLREYLSMHGEREASLADDRGFHSTSGCGNVAGSSRNDDHMPSSPSCGKENVEGGCDMLGSSASGSAFLPSMNANSGLPNVTGAQRDSTVLRESYSYSSAAGMESGRLKPCQNPVPPQQQGGQNGQGGGGHRIRPSGSGCRISPTRVEDRPIIAGLQDDMPGDATPLRLSPGEWDGRGIPNSTTKYREDQRVKYHATPFEVRLERKLAEEDILARGVNA</sequence>
<feature type="compositionally biased region" description="Basic and acidic residues" evidence="1">
    <location>
        <begin position="83"/>
        <end position="94"/>
    </location>
</feature>
<feature type="compositionally biased region" description="Polar residues" evidence="1">
    <location>
        <begin position="1318"/>
        <end position="1330"/>
    </location>
</feature>
<feature type="compositionally biased region" description="Basic and acidic residues" evidence="1">
    <location>
        <begin position="109"/>
        <end position="129"/>
    </location>
</feature>
<evidence type="ECO:0000313" key="3">
    <source>
        <dbReference type="Proteomes" id="UP000265515"/>
    </source>
</evidence>
<feature type="compositionally biased region" description="Polar residues" evidence="1">
    <location>
        <begin position="1084"/>
        <end position="1096"/>
    </location>
</feature>
<feature type="region of interest" description="Disordered" evidence="1">
    <location>
        <begin position="846"/>
        <end position="880"/>
    </location>
</feature>
<dbReference type="Gramene" id="GBG69292">
    <property type="protein sequence ID" value="GBG69292"/>
    <property type="gene ID" value="CBR_g3991"/>
</dbReference>
<feature type="region of interest" description="Disordered" evidence="1">
    <location>
        <begin position="679"/>
        <end position="811"/>
    </location>
</feature>
<feature type="region of interest" description="Disordered" evidence="1">
    <location>
        <begin position="1309"/>
        <end position="1485"/>
    </location>
</feature>
<reference evidence="2 3" key="1">
    <citation type="journal article" date="2018" name="Cell">
        <title>The Chara Genome: Secondary Complexity and Implications for Plant Terrestrialization.</title>
        <authorList>
            <person name="Nishiyama T."/>
            <person name="Sakayama H."/>
            <person name="Vries J.D."/>
            <person name="Buschmann H."/>
            <person name="Saint-Marcoux D."/>
            <person name="Ullrich K.K."/>
            <person name="Haas F.B."/>
            <person name="Vanderstraeten L."/>
            <person name="Becker D."/>
            <person name="Lang D."/>
            <person name="Vosolsobe S."/>
            <person name="Rombauts S."/>
            <person name="Wilhelmsson P.K.I."/>
            <person name="Janitza P."/>
            <person name="Kern R."/>
            <person name="Heyl A."/>
            <person name="Rumpler F."/>
            <person name="Villalobos L.I.A.C."/>
            <person name="Clay J.M."/>
            <person name="Skokan R."/>
            <person name="Toyoda A."/>
            <person name="Suzuki Y."/>
            <person name="Kagoshima H."/>
            <person name="Schijlen E."/>
            <person name="Tajeshwar N."/>
            <person name="Catarino B."/>
            <person name="Hetherington A.J."/>
            <person name="Saltykova A."/>
            <person name="Bonnot C."/>
            <person name="Breuninger H."/>
            <person name="Symeonidi A."/>
            <person name="Radhakrishnan G.V."/>
            <person name="Van Nieuwerburgh F."/>
            <person name="Deforce D."/>
            <person name="Chang C."/>
            <person name="Karol K.G."/>
            <person name="Hedrich R."/>
            <person name="Ulvskov P."/>
            <person name="Glockner G."/>
            <person name="Delwiche C.F."/>
            <person name="Petrasek J."/>
            <person name="Van de Peer Y."/>
            <person name="Friml J."/>
            <person name="Beilby M."/>
            <person name="Dolan L."/>
            <person name="Kohara Y."/>
            <person name="Sugano S."/>
            <person name="Fujiyama A."/>
            <person name="Delaux P.-M."/>
            <person name="Quint M."/>
            <person name="TheiBen G."/>
            <person name="Hagemann M."/>
            <person name="Harholt J."/>
            <person name="Dunand C."/>
            <person name="Zachgo S."/>
            <person name="Langdale J."/>
            <person name="Maumus F."/>
            <person name="Straeten D.V.D."/>
            <person name="Gould S.B."/>
            <person name="Rensing S.A."/>
        </authorList>
    </citation>
    <scope>NUCLEOTIDE SEQUENCE [LARGE SCALE GENOMIC DNA]</scope>
    <source>
        <strain evidence="2 3">S276</strain>
    </source>
</reference>
<feature type="compositionally biased region" description="Polar residues" evidence="1">
    <location>
        <begin position="1226"/>
        <end position="1241"/>
    </location>
</feature>
<feature type="compositionally biased region" description="Basic and acidic residues" evidence="1">
    <location>
        <begin position="984"/>
        <end position="993"/>
    </location>
</feature>
<feature type="compositionally biased region" description="Gly residues" evidence="1">
    <location>
        <begin position="740"/>
        <end position="754"/>
    </location>
</feature>
<proteinExistence type="predicted"/>
<feature type="compositionally biased region" description="Basic and acidic residues" evidence="1">
    <location>
        <begin position="166"/>
        <end position="176"/>
    </location>
</feature>
<protein>
    <submittedName>
        <fullName evidence="2">Uncharacterized protein</fullName>
    </submittedName>
</protein>
<dbReference type="PANTHER" id="PTHR33318:SF7">
    <property type="entry name" value="PROTEIN JASON"/>
    <property type="match status" value="1"/>
</dbReference>